<accession>A0A1G8LYA2</accession>
<dbReference type="OrthoDB" id="9157032at2"/>
<evidence type="ECO:0000313" key="2">
    <source>
        <dbReference type="Proteomes" id="UP000198869"/>
    </source>
</evidence>
<gene>
    <name evidence="1" type="ORF">SAMN05421846_110106</name>
</gene>
<reference evidence="2" key="1">
    <citation type="submission" date="2016-10" db="EMBL/GenBank/DDBJ databases">
        <authorList>
            <person name="Varghese N."/>
            <person name="Submissions S."/>
        </authorList>
    </citation>
    <scope>NUCLEOTIDE SEQUENCE [LARGE SCALE GENOMIC DNA]</scope>
    <source>
        <strain evidence="2">DSM 17071</strain>
    </source>
</reference>
<dbReference type="Proteomes" id="UP000198869">
    <property type="component" value="Unassembled WGS sequence"/>
</dbReference>
<dbReference type="AlphaFoldDB" id="A0A1G8LYA2"/>
<organism evidence="1 2">
    <name type="scientific">Chryseobacterium taeanense</name>
    <dbReference type="NCBI Taxonomy" id="311334"/>
    <lineage>
        <taxon>Bacteria</taxon>
        <taxon>Pseudomonadati</taxon>
        <taxon>Bacteroidota</taxon>
        <taxon>Flavobacteriia</taxon>
        <taxon>Flavobacteriales</taxon>
        <taxon>Weeksellaceae</taxon>
        <taxon>Chryseobacterium group</taxon>
        <taxon>Chryseobacterium</taxon>
    </lineage>
</organism>
<dbReference type="RefSeq" id="WP_089859982.1">
    <property type="nucleotide sequence ID" value="NZ_FNDW01000010.1"/>
</dbReference>
<proteinExistence type="predicted"/>
<dbReference type="InterPro" id="IPR054272">
    <property type="entry name" value="DUF7003"/>
</dbReference>
<name>A0A1G8LYA2_9FLAO</name>
<dbReference type="Pfam" id="PF22535">
    <property type="entry name" value="DUF7003"/>
    <property type="match status" value="1"/>
</dbReference>
<protein>
    <submittedName>
        <fullName evidence="1">Uncharacterized protein</fullName>
    </submittedName>
</protein>
<keyword evidence="2" id="KW-1185">Reference proteome</keyword>
<dbReference type="EMBL" id="FNDW01000010">
    <property type="protein sequence ID" value="SDI60681.1"/>
    <property type="molecule type" value="Genomic_DNA"/>
</dbReference>
<evidence type="ECO:0000313" key="1">
    <source>
        <dbReference type="EMBL" id="SDI60681.1"/>
    </source>
</evidence>
<sequence>MRLISVIAILFTLIFYNKQTRESQMIYTENEILKQLDLAYKQEPSEYYPKVRSQDIKYNFFLDLEHGYFETAGSRIHLYANENQWAIVFEKSGYQNRATRAEIELDYIGNCINYPIDRFPDRDYISNVSNIVLIDSDEYMRIENKNGTTNVENFELIANDIEEIKVRGKLIPFNNNYKDYERVGINIRDYDNPKKLIGFGDLIRFYHETNPILVSASEDEIKKYIPKDLKRLMVIDEFHYDPDILPSKQEVYKLISKILITKDTSYWKPTQQSNNSWKKWESGNL</sequence>